<dbReference type="EMBL" id="JAAVJD010000303">
    <property type="protein sequence ID" value="NJQ08414.1"/>
    <property type="molecule type" value="Genomic_DNA"/>
</dbReference>
<comment type="caution">
    <text evidence="4">The sequence shown here is derived from an EMBL/GenBank/DDBJ whole genome shotgun (WGS) entry which is preliminary data.</text>
</comment>
<dbReference type="PANTHER" id="PTHR46663">
    <property type="entry name" value="DIGUANYLATE CYCLASE DGCT-RELATED"/>
    <property type="match status" value="1"/>
</dbReference>
<dbReference type="Proteomes" id="UP000578686">
    <property type="component" value="Unassembled WGS sequence"/>
</dbReference>
<feature type="transmembrane region" description="Helical" evidence="2">
    <location>
        <begin position="210"/>
        <end position="235"/>
    </location>
</feature>
<dbReference type="AlphaFoldDB" id="A0A7X6I1J4"/>
<feature type="transmembrane region" description="Helical" evidence="2">
    <location>
        <begin position="94"/>
        <end position="119"/>
    </location>
</feature>
<evidence type="ECO:0000256" key="1">
    <source>
        <dbReference type="SAM" id="MobiDB-lite"/>
    </source>
</evidence>
<keyword evidence="5" id="KW-1185">Reference proteome</keyword>
<dbReference type="InterPro" id="IPR043128">
    <property type="entry name" value="Rev_trsase/Diguanyl_cyclase"/>
</dbReference>
<proteinExistence type="predicted"/>
<feature type="compositionally biased region" description="Low complexity" evidence="1">
    <location>
        <begin position="469"/>
        <end position="480"/>
    </location>
</feature>
<evidence type="ECO:0000313" key="5">
    <source>
        <dbReference type="Proteomes" id="UP000578686"/>
    </source>
</evidence>
<accession>A0A7X6I1J4</accession>
<feature type="transmembrane region" description="Helical" evidence="2">
    <location>
        <begin position="131"/>
        <end position="155"/>
    </location>
</feature>
<reference evidence="4 5" key="1">
    <citation type="submission" date="2020-03" db="EMBL/GenBank/DDBJ databases">
        <title>Draft genome of Streptomyces sp. ventii, isolated from the Axial Seamount in the Pacific Ocean, and resequencing of the two type strains Streptomyces lonarensis strain NCL 716 and Streptomyces bohaiensis strain 11A07.</title>
        <authorList>
            <person name="Loughran R.M."/>
            <person name="Pfannmuller K.M."/>
            <person name="Wasson B.J."/>
            <person name="Deadmond M.C."/>
            <person name="Paddock B.E."/>
            <person name="Koyack M.J."/>
            <person name="Gallegos D.A."/>
            <person name="Mitchell E.A."/>
            <person name="Ushijima B."/>
            <person name="Saw J.H."/>
            <person name="Mcphail K.L."/>
            <person name="Videau P."/>
        </authorList>
    </citation>
    <scope>NUCLEOTIDE SEQUENCE [LARGE SCALE GENOMIC DNA]</scope>
    <source>
        <strain evidence="4 5">NCL716</strain>
    </source>
</reference>
<dbReference type="SUPFAM" id="SSF55073">
    <property type="entry name" value="Nucleotide cyclase"/>
    <property type="match status" value="1"/>
</dbReference>
<dbReference type="NCBIfam" id="TIGR00254">
    <property type="entry name" value="GGDEF"/>
    <property type="match status" value="1"/>
</dbReference>
<feature type="compositionally biased region" description="Basic residues" evidence="1">
    <location>
        <begin position="453"/>
        <end position="465"/>
    </location>
</feature>
<dbReference type="InterPro" id="IPR029787">
    <property type="entry name" value="Nucleotide_cyclase"/>
</dbReference>
<dbReference type="InterPro" id="IPR000160">
    <property type="entry name" value="GGDEF_dom"/>
</dbReference>
<protein>
    <submittedName>
        <fullName evidence="4">GGDEF domain-containing protein</fullName>
    </submittedName>
</protein>
<dbReference type="Pfam" id="PF00990">
    <property type="entry name" value="GGDEF"/>
    <property type="match status" value="1"/>
</dbReference>
<feature type="region of interest" description="Disordered" evidence="1">
    <location>
        <begin position="1"/>
        <end position="25"/>
    </location>
</feature>
<feature type="region of interest" description="Disordered" evidence="1">
    <location>
        <begin position="387"/>
        <end position="480"/>
    </location>
</feature>
<sequence>MESVRAGRAVGRARPGGRPAAGRARTPFAPGPAGLVVLACAVGALVAALGHATVTGQPWLPPGAAGWGLPALAAALAAPSLLPAHRAARPSGAVAPLALAGLLLHGPTAALLLTVLPAVAPAVHRSHRRPALIRAACELVAVAAACAVVTPVGLLPAGEAPWTPEQWWSSAVPALLVGGGVHLAVRGVLTTRCLPPSARPAGPARPAPAAAALLSATPLIIVVAAHAPVLLPLFAPALGALDVALRSARARATDRLLDPLTGLPNRRWLLQRTRAALAEAESGGGRCALVLIDLDRFRSVNDTLGHGTGDRLLLEIAERVERSAPAGAETARLGADEFAVLLPAVASVGAAHRAAREVVRAIEAPVELDGLTVVVEASAGVAVYPDHATARTGPGSVTRGGDVSAHAAGAARPVSHGAGEGPPHPAPPGTGAPDTADTFTEEPGAVAAERSPGPRRPRLPVRGTRRAGDPAAGARAPAAT</sequence>
<dbReference type="PANTHER" id="PTHR46663:SF2">
    <property type="entry name" value="GGDEF DOMAIN-CONTAINING PROTEIN"/>
    <property type="match status" value="1"/>
</dbReference>
<dbReference type="CDD" id="cd01949">
    <property type="entry name" value="GGDEF"/>
    <property type="match status" value="1"/>
</dbReference>
<keyword evidence="2" id="KW-0472">Membrane</keyword>
<dbReference type="SMART" id="SM00267">
    <property type="entry name" value="GGDEF"/>
    <property type="match status" value="1"/>
</dbReference>
<feature type="transmembrane region" description="Helical" evidence="2">
    <location>
        <begin position="33"/>
        <end position="52"/>
    </location>
</feature>
<evidence type="ECO:0000259" key="3">
    <source>
        <dbReference type="PROSITE" id="PS50887"/>
    </source>
</evidence>
<dbReference type="PROSITE" id="PS50887">
    <property type="entry name" value="GGDEF"/>
    <property type="match status" value="1"/>
</dbReference>
<name>A0A7X6I1J4_9ACTN</name>
<dbReference type="Gene3D" id="3.30.70.270">
    <property type="match status" value="1"/>
</dbReference>
<feature type="transmembrane region" description="Helical" evidence="2">
    <location>
        <begin position="167"/>
        <end position="189"/>
    </location>
</feature>
<evidence type="ECO:0000313" key="4">
    <source>
        <dbReference type="EMBL" id="NJQ08414.1"/>
    </source>
</evidence>
<evidence type="ECO:0000256" key="2">
    <source>
        <dbReference type="SAM" id="Phobius"/>
    </source>
</evidence>
<organism evidence="4 5">
    <name type="scientific">Streptomyces lonarensis</name>
    <dbReference type="NCBI Taxonomy" id="700599"/>
    <lineage>
        <taxon>Bacteria</taxon>
        <taxon>Bacillati</taxon>
        <taxon>Actinomycetota</taxon>
        <taxon>Actinomycetes</taxon>
        <taxon>Kitasatosporales</taxon>
        <taxon>Streptomycetaceae</taxon>
        <taxon>Streptomyces</taxon>
    </lineage>
</organism>
<keyword evidence="2" id="KW-1133">Transmembrane helix</keyword>
<gene>
    <name evidence="4" type="ORF">HCN56_23270</name>
</gene>
<keyword evidence="2" id="KW-0812">Transmembrane</keyword>
<dbReference type="InterPro" id="IPR052163">
    <property type="entry name" value="DGC-Regulatory_Protein"/>
</dbReference>
<feature type="non-terminal residue" evidence="4">
    <location>
        <position position="480"/>
    </location>
</feature>
<dbReference type="RefSeq" id="WP_167974276.1">
    <property type="nucleotide sequence ID" value="NZ_JAAVJD010000303.1"/>
</dbReference>
<feature type="domain" description="GGDEF" evidence="3">
    <location>
        <begin position="285"/>
        <end position="418"/>
    </location>
</feature>